<dbReference type="Proteomes" id="UP000220836">
    <property type="component" value="Unassembled WGS sequence"/>
</dbReference>
<gene>
    <name evidence="6" type="primary">Y2-aiiA_2</name>
    <name evidence="6" type="ORF">PEV8663_02742</name>
</gene>
<evidence type="ECO:0000256" key="1">
    <source>
        <dbReference type="ARBA" id="ARBA00007749"/>
    </source>
</evidence>
<evidence type="ECO:0000256" key="2">
    <source>
        <dbReference type="ARBA" id="ARBA00022723"/>
    </source>
</evidence>
<keyword evidence="4" id="KW-0862">Zinc</keyword>
<accession>A0A238KM10</accession>
<comment type="similarity">
    <text evidence="1">Belongs to the metallo-beta-lactamase superfamily.</text>
</comment>
<keyword evidence="2" id="KW-0479">Metal-binding</keyword>
<dbReference type="EC" id="3.1.1.81" evidence="6"/>
<proteinExistence type="inferred from homology"/>
<feature type="domain" description="Metallo-beta-lactamase" evidence="5">
    <location>
        <begin position="118"/>
        <end position="322"/>
    </location>
</feature>
<keyword evidence="3 6" id="KW-0378">Hydrolase</keyword>
<dbReference type="PANTHER" id="PTHR42978:SF6">
    <property type="entry name" value="QUORUM-QUENCHING LACTONASE YTNP-RELATED"/>
    <property type="match status" value="1"/>
</dbReference>
<evidence type="ECO:0000256" key="4">
    <source>
        <dbReference type="ARBA" id="ARBA00022833"/>
    </source>
</evidence>
<dbReference type="EMBL" id="FXYH01000009">
    <property type="protein sequence ID" value="SMX43740.1"/>
    <property type="molecule type" value="Genomic_DNA"/>
</dbReference>
<organism evidence="6 7">
    <name type="scientific">Pelagimonas varians</name>
    <dbReference type="NCBI Taxonomy" id="696760"/>
    <lineage>
        <taxon>Bacteria</taxon>
        <taxon>Pseudomonadati</taxon>
        <taxon>Pseudomonadota</taxon>
        <taxon>Alphaproteobacteria</taxon>
        <taxon>Rhodobacterales</taxon>
        <taxon>Roseobacteraceae</taxon>
        <taxon>Pelagimonas</taxon>
    </lineage>
</organism>
<evidence type="ECO:0000313" key="6">
    <source>
        <dbReference type="EMBL" id="SMX43740.1"/>
    </source>
</evidence>
<evidence type="ECO:0000256" key="3">
    <source>
        <dbReference type="ARBA" id="ARBA00022801"/>
    </source>
</evidence>
<dbReference type="Pfam" id="PF00753">
    <property type="entry name" value="Lactamase_B"/>
    <property type="match status" value="1"/>
</dbReference>
<dbReference type="InterPro" id="IPR051013">
    <property type="entry name" value="MBL_superfamily_lactonases"/>
</dbReference>
<reference evidence="6 7" key="1">
    <citation type="submission" date="2017-05" db="EMBL/GenBank/DDBJ databases">
        <authorList>
            <person name="Song R."/>
            <person name="Chenine A.L."/>
            <person name="Ruprecht R.M."/>
        </authorList>
    </citation>
    <scope>NUCLEOTIDE SEQUENCE [LARGE SCALE GENOMIC DNA]</scope>
    <source>
        <strain evidence="6 7">CECT 8663</strain>
    </source>
</reference>
<dbReference type="SMART" id="SM00849">
    <property type="entry name" value="Lactamase_B"/>
    <property type="match status" value="1"/>
</dbReference>
<dbReference type="Gene3D" id="3.60.15.10">
    <property type="entry name" value="Ribonuclease Z/Hydroxyacylglutathione hydrolase-like"/>
    <property type="match status" value="1"/>
</dbReference>
<evidence type="ECO:0000313" key="7">
    <source>
        <dbReference type="Proteomes" id="UP000220836"/>
    </source>
</evidence>
<name>A0A238KM10_9RHOB</name>
<dbReference type="GO" id="GO:0102007">
    <property type="term" value="F:acyl-L-homoserine-lactone lactonohydrolase activity"/>
    <property type="evidence" value="ECO:0007669"/>
    <property type="project" value="UniProtKB-EC"/>
</dbReference>
<dbReference type="SUPFAM" id="SSF56281">
    <property type="entry name" value="Metallo-hydrolase/oxidoreductase"/>
    <property type="match status" value="1"/>
</dbReference>
<dbReference type="CDD" id="cd07720">
    <property type="entry name" value="OPHC2-like_MBL-fold"/>
    <property type="match status" value="1"/>
</dbReference>
<dbReference type="InterPro" id="IPR036866">
    <property type="entry name" value="RibonucZ/Hydroxyglut_hydro"/>
</dbReference>
<protein>
    <submittedName>
        <fullName evidence="6">N-acyl homoserine lactonase</fullName>
        <ecNumber evidence="6">3.1.1.81</ecNumber>
    </submittedName>
</protein>
<evidence type="ECO:0000259" key="5">
    <source>
        <dbReference type="SMART" id="SM00849"/>
    </source>
</evidence>
<keyword evidence="7" id="KW-1185">Reference proteome</keyword>
<sequence>MRGNSELDSPYGFCIITFEFMHEEAAMSIFRPNRRDLLTMAAAMPALTLPARAMAGLGAPSAANPSHFNFTLGEAKLTVVSDGHLATPASGLGINTDPAEVQAFLEAHFLSPTTNYSHTNHLVIELGDAKVLVDVGSGDRFLDTAGRLMANLETAGIDASTITHVVITHAHPDHIWGVRDDFDEAIIPDAQYFIGGTERDYWMQDGLLTSAPAEAQQFIVGAQNSINVDGVEWQLVSNDNEIAPGVRVIDTPGHTPGHMSIVVESDGQQLIALGDSMNHAWMNFAHPDWVNGFDMDGDMTAATRKRLLDMAAADKMAVLGYHFPFPGVGHVMKDGDAYRFVPALWKW</sequence>
<dbReference type="AlphaFoldDB" id="A0A238KM10"/>
<dbReference type="GO" id="GO:0046872">
    <property type="term" value="F:metal ion binding"/>
    <property type="evidence" value="ECO:0007669"/>
    <property type="project" value="UniProtKB-KW"/>
</dbReference>
<dbReference type="InterPro" id="IPR001279">
    <property type="entry name" value="Metallo-B-lactamas"/>
</dbReference>
<dbReference type="PANTHER" id="PTHR42978">
    <property type="entry name" value="QUORUM-QUENCHING LACTONASE YTNP-RELATED-RELATED"/>
    <property type="match status" value="1"/>
</dbReference>